<keyword evidence="3" id="KW-1185">Reference proteome</keyword>
<evidence type="ECO:0000313" key="3">
    <source>
        <dbReference type="Proteomes" id="UP001556098"/>
    </source>
</evidence>
<proteinExistence type="predicted"/>
<evidence type="ECO:0000313" key="2">
    <source>
        <dbReference type="EMBL" id="MEW9919525.1"/>
    </source>
</evidence>
<comment type="caution">
    <text evidence="2">The sequence shown here is derived from an EMBL/GenBank/DDBJ whole genome shotgun (WGS) entry which is preliminary data.</text>
</comment>
<evidence type="ECO:0000256" key="1">
    <source>
        <dbReference type="SAM" id="SignalP"/>
    </source>
</evidence>
<dbReference type="RefSeq" id="WP_367877233.1">
    <property type="nucleotide sequence ID" value="NZ_JBFNXX010000005.1"/>
</dbReference>
<feature type="chain" id="PRO_5045532767" description="Lipoprotein" evidence="1">
    <location>
        <begin position="19"/>
        <end position="102"/>
    </location>
</feature>
<sequence length="102" mass="10533">MKKTIRLTFGAVALIAVAGCVETAGTPANDGLSGTEAQFNAMTAPCIDQAARYTSFPAQDINIADRVRTGGGPLLVLDAGGQRVSCRLEPNGSVTVFSEFAN</sequence>
<reference evidence="2 3" key="1">
    <citation type="submission" date="2024-07" db="EMBL/GenBank/DDBJ databases">
        <title>Marimonas sp.nov., isolated from tidal-flat sediment.</title>
        <authorList>
            <person name="Jayan J.N."/>
            <person name="Lee S.S."/>
        </authorList>
    </citation>
    <scope>NUCLEOTIDE SEQUENCE [LARGE SCALE GENOMIC DNA]</scope>
    <source>
        <strain evidence="2 3">MJW-29</strain>
    </source>
</reference>
<name>A0ABV3RKL7_9RHOB</name>
<dbReference type="PROSITE" id="PS51257">
    <property type="entry name" value="PROKAR_LIPOPROTEIN"/>
    <property type="match status" value="1"/>
</dbReference>
<dbReference type="Proteomes" id="UP001556098">
    <property type="component" value="Unassembled WGS sequence"/>
</dbReference>
<keyword evidence="1" id="KW-0732">Signal</keyword>
<gene>
    <name evidence="2" type="ORF">AB2B41_07920</name>
</gene>
<protein>
    <recommendedName>
        <fullName evidence="4">Lipoprotein</fullName>
    </recommendedName>
</protein>
<dbReference type="EMBL" id="JBFNXX010000005">
    <property type="protein sequence ID" value="MEW9919525.1"/>
    <property type="molecule type" value="Genomic_DNA"/>
</dbReference>
<organism evidence="2 3">
    <name type="scientific">Sulfitobacter sediminis</name>
    <dbReference type="NCBI Taxonomy" id="3234186"/>
    <lineage>
        <taxon>Bacteria</taxon>
        <taxon>Pseudomonadati</taxon>
        <taxon>Pseudomonadota</taxon>
        <taxon>Alphaproteobacteria</taxon>
        <taxon>Rhodobacterales</taxon>
        <taxon>Roseobacteraceae</taxon>
        <taxon>Sulfitobacter</taxon>
    </lineage>
</organism>
<accession>A0ABV3RKL7</accession>
<evidence type="ECO:0008006" key="4">
    <source>
        <dbReference type="Google" id="ProtNLM"/>
    </source>
</evidence>
<feature type="signal peptide" evidence="1">
    <location>
        <begin position="1"/>
        <end position="18"/>
    </location>
</feature>